<keyword evidence="8" id="KW-0472">Membrane</keyword>
<evidence type="ECO:0000256" key="7">
    <source>
        <dbReference type="ARBA" id="ARBA00022989"/>
    </source>
</evidence>
<comment type="subcellular location">
    <subcellularLocation>
        <location evidence="1 9">Cell inner membrane</location>
        <topology evidence="1 9">Single-pass membrane protein</topology>
    </subcellularLocation>
</comment>
<dbReference type="Proteomes" id="UP000249499">
    <property type="component" value="Plasmid pRt1078"/>
</dbReference>
<geneLocation type="plasmid" evidence="12 13">
    <name>pRt1078</name>
</geneLocation>
<evidence type="ECO:0000256" key="1">
    <source>
        <dbReference type="ARBA" id="ARBA00004377"/>
    </source>
</evidence>
<dbReference type="EMBL" id="CP117256">
    <property type="protein sequence ID" value="WFR97756.1"/>
    <property type="molecule type" value="Genomic_DNA"/>
</dbReference>
<keyword evidence="13" id="KW-1185">Reference proteome</keyword>
<dbReference type="RefSeq" id="WP_111221282.1">
    <property type="nucleotide sequence ID" value="NZ_CP117256.1"/>
</dbReference>
<evidence type="ECO:0000259" key="10">
    <source>
        <dbReference type="Pfam" id="PF25994"/>
    </source>
</evidence>
<keyword evidence="7" id="KW-1133">Transmembrane helix</keyword>
<dbReference type="NCBIfam" id="TIGR01843">
    <property type="entry name" value="type_I_hlyD"/>
    <property type="match status" value="1"/>
</dbReference>
<proteinExistence type="inferred from homology"/>
<evidence type="ECO:0000259" key="11">
    <source>
        <dbReference type="Pfam" id="PF26002"/>
    </source>
</evidence>
<protein>
    <recommendedName>
        <fullName evidence="9">Membrane fusion protein (MFP) family protein</fullName>
    </recommendedName>
</protein>
<evidence type="ECO:0000256" key="3">
    <source>
        <dbReference type="ARBA" id="ARBA00022448"/>
    </source>
</evidence>
<reference evidence="13" key="2">
    <citation type="journal article" date="2023" name="MicrobiologyOpen">
        <title>Genomics of the tumorigenes clade of the family Rhizobiaceae and description of Rhizobium rhododendri sp. nov.</title>
        <authorList>
            <person name="Kuzmanovic N."/>
            <person name="diCenzo G.C."/>
            <person name="Bunk B."/>
            <person name="Sproeer C."/>
            <person name="Fruehling A."/>
            <person name="Neumann-Schaal M."/>
            <person name="Overmann J."/>
            <person name="Smalla K."/>
        </authorList>
    </citation>
    <scope>NUCLEOTIDE SEQUENCE [LARGE SCALE GENOMIC DNA]</scope>
    <source>
        <strain evidence="13">1078</strain>
        <plasmid evidence="13">pRt1078</plasmid>
    </source>
</reference>
<evidence type="ECO:0000256" key="6">
    <source>
        <dbReference type="ARBA" id="ARBA00022692"/>
    </source>
</evidence>
<evidence type="ECO:0000256" key="2">
    <source>
        <dbReference type="ARBA" id="ARBA00009477"/>
    </source>
</evidence>
<evidence type="ECO:0000256" key="9">
    <source>
        <dbReference type="RuleBase" id="RU365093"/>
    </source>
</evidence>
<evidence type="ECO:0000256" key="5">
    <source>
        <dbReference type="ARBA" id="ARBA00022519"/>
    </source>
</evidence>
<name>A0AAF1KD18_9HYPH</name>
<reference evidence="12 13" key="1">
    <citation type="journal article" date="2018" name="Sci. Rep.">
        <title>Rhizobium tumorigenes sp. nov., a novel plant tumorigenic bacterium isolated from cane gall tumors on thornless blackberry.</title>
        <authorList>
            <person name="Kuzmanovi N."/>
            <person name="Smalla K."/>
            <person name="Gronow S."/>
            <person name="PuBawska J."/>
        </authorList>
    </citation>
    <scope>NUCLEOTIDE SEQUENCE [LARGE SCALE GENOMIC DNA]</scope>
    <source>
        <strain evidence="12 13">1078</strain>
    </source>
</reference>
<evidence type="ECO:0000256" key="4">
    <source>
        <dbReference type="ARBA" id="ARBA00022475"/>
    </source>
</evidence>
<gene>
    <name evidence="12" type="ORF">PR017_21565</name>
</gene>
<dbReference type="Pfam" id="PF25994">
    <property type="entry name" value="HH_AprE"/>
    <property type="match status" value="1"/>
</dbReference>
<dbReference type="PANTHER" id="PTHR30386:SF17">
    <property type="entry name" value="ALKALINE PROTEASE SECRETION PROTEIN APRE"/>
    <property type="match status" value="1"/>
</dbReference>
<evidence type="ECO:0000313" key="12">
    <source>
        <dbReference type="EMBL" id="WFR97756.1"/>
    </source>
</evidence>
<dbReference type="InterPro" id="IPR050739">
    <property type="entry name" value="MFP"/>
</dbReference>
<accession>A0AAF1KD18</accession>
<dbReference type="InterPro" id="IPR058982">
    <property type="entry name" value="Beta-barrel_AprE"/>
</dbReference>
<keyword evidence="12" id="KW-0614">Plasmid</keyword>
<sequence>MPTTAQQFDGEPRFASEIGRPDDALVFTPRPYIIAGYITILIGFGGFGAWAAAAPIASGVVANGTISVETNRKTVQHLEGGIVSEIVAKEGDVVDPGAVVLRLDPTHALGTYTYLRDRVGQLQAQEARLIAENTNLPAISLPPDLTAQSSSAIEAAVGLQQIIFKDRRRSRDGQVAILQARADQLKEAVSGLLDQRNATDQQTSSLQEEVRRLTQGMQNGAVTVNQISQVTRAQLNMQGDRGSINSEIAKLRQTISETQLQIVQVNQQFEERAGGELRDVRDQLSEALEKVGAAKDVLDRTVIRAPVRGMLQNIRVHTKGGVIRAAEPVMDIIPLDDNLIVTAKIRPIDIDNVKIGLRAEVRLSAFSSRTTPAVFGKVTILSQDVMEPTKANEAPYYEARVEVDDKDIPTEIRGRLLPGMPADVIISTGERTFAQYIARPLVDAFHKGMREQ</sequence>
<evidence type="ECO:0000313" key="13">
    <source>
        <dbReference type="Proteomes" id="UP000249499"/>
    </source>
</evidence>
<dbReference type="InterPro" id="IPR058781">
    <property type="entry name" value="HH_AprE-like"/>
</dbReference>
<keyword evidence="5 9" id="KW-0997">Cell inner membrane</keyword>
<dbReference type="PANTHER" id="PTHR30386">
    <property type="entry name" value="MEMBRANE FUSION SUBUNIT OF EMRAB-TOLC MULTIDRUG EFFLUX PUMP"/>
    <property type="match status" value="1"/>
</dbReference>
<dbReference type="PRINTS" id="PR01490">
    <property type="entry name" value="RTXTOXIND"/>
</dbReference>
<dbReference type="InterPro" id="IPR010129">
    <property type="entry name" value="T1SS_HlyD"/>
</dbReference>
<keyword evidence="4 9" id="KW-1003">Cell membrane</keyword>
<dbReference type="KEGG" id="rtu:PR017_21565"/>
<keyword evidence="6" id="KW-0812">Transmembrane</keyword>
<dbReference type="Pfam" id="PF26002">
    <property type="entry name" value="Beta-barrel_AprE"/>
    <property type="match status" value="1"/>
</dbReference>
<dbReference type="AlphaFoldDB" id="A0AAF1KD18"/>
<evidence type="ECO:0000256" key="8">
    <source>
        <dbReference type="ARBA" id="ARBA00023136"/>
    </source>
</evidence>
<dbReference type="Gene3D" id="2.40.30.170">
    <property type="match status" value="1"/>
</dbReference>
<organism evidence="12 13">
    <name type="scientific">Rhizobium tumorigenes</name>
    <dbReference type="NCBI Taxonomy" id="2041385"/>
    <lineage>
        <taxon>Bacteria</taxon>
        <taxon>Pseudomonadati</taxon>
        <taxon>Pseudomonadota</taxon>
        <taxon>Alphaproteobacteria</taxon>
        <taxon>Hyphomicrobiales</taxon>
        <taxon>Rhizobiaceae</taxon>
        <taxon>Rhizobium/Agrobacterium group</taxon>
        <taxon>Rhizobium</taxon>
    </lineage>
</organism>
<keyword evidence="3 9" id="KW-0813">Transport</keyword>
<feature type="domain" description="AprE-like beta-barrel" evidence="11">
    <location>
        <begin position="339"/>
        <end position="429"/>
    </location>
</feature>
<feature type="domain" description="AprE-like long alpha-helical hairpin" evidence="10">
    <location>
        <begin position="112"/>
        <end position="297"/>
    </location>
</feature>
<comment type="similarity">
    <text evidence="2 9">Belongs to the membrane fusion protein (MFP) (TC 8.A.1) family.</text>
</comment>
<dbReference type="GO" id="GO:0015031">
    <property type="term" value="P:protein transport"/>
    <property type="evidence" value="ECO:0007669"/>
    <property type="project" value="InterPro"/>
</dbReference>
<dbReference type="GO" id="GO:0005886">
    <property type="term" value="C:plasma membrane"/>
    <property type="evidence" value="ECO:0007669"/>
    <property type="project" value="UniProtKB-SubCell"/>
</dbReference>